<dbReference type="Pfam" id="PF10261">
    <property type="entry name" value="FIT"/>
    <property type="match status" value="1"/>
</dbReference>
<dbReference type="OrthoDB" id="5579088at2759"/>
<proteinExistence type="predicted"/>
<feature type="transmembrane region" description="Helical" evidence="8">
    <location>
        <begin position="12"/>
        <end position="32"/>
    </location>
</feature>
<dbReference type="PANTHER" id="PTHR23129">
    <property type="entry name" value="ACYL-COENZYME A DIPHOSPHATASE FITM2"/>
    <property type="match status" value="1"/>
</dbReference>
<keyword evidence="5 8" id="KW-1133">Transmembrane helix</keyword>
<evidence type="ECO:0000256" key="7">
    <source>
        <dbReference type="ARBA" id="ARBA00023136"/>
    </source>
</evidence>
<comment type="caution">
    <text evidence="9">The sequence shown here is derived from an EMBL/GenBank/DDBJ whole genome shotgun (WGS) entry which is preliminary data.</text>
</comment>
<feature type="transmembrane region" description="Helical" evidence="8">
    <location>
        <begin position="84"/>
        <end position="102"/>
    </location>
</feature>
<evidence type="ECO:0000256" key="4">
    <source>
        <dbReference type="ARBA" id="ARBA00022824"/>
    </source>
</evidence>
<dbReference type="InterPro" id="IPR019388">
    <property type="entry name" value="FIT"/>
</dbReference>
<evidence type="ECO:0000256" key="6">
    <source>
        <dbReference type="ARBA" id="ARBA00023098"/>
    </source>
</evidence>
<keyword evidence="4" id="KW-0256">Endoplasmic reticulum</keyword>
<comment type="subcellular location">
    <subcellularLocation>
        <location evidence="1">Endoplasmic reticulum membrane</location>
        <topology evidence="1">Multi-pass membrane protein</topology>
    </subcellularLocation>
</comment>
<reference evidence="9 10" key="1">
    <citation type="submission" date="2016-08" db="EMBL/GenBank/DDBJ databases">
        <title>A Parts List for Fungal Cellulosomes Revealed by Comparative Genomics.</title>
        <authorList>
            <consortium name="DOE Joint Genome Institute"/>
            <person name="Haitjema C.H."/>
            <person name="Gilmore S.P."/>
            <person name="Henske J.K."/>
            <person name="Solomon K.V."/>
            <person name="De Groot R."/>
            <person name="Kuo A."/>
            <person name="Mondo S.J."/>
            <person name="Salamov A.A."/>
            <person name="Labutti K."/>
            <person name="Zhao Z."/>
            <person name="Chiniquy J."/>
            <person name="Barry K."/>
            <person name="Brewer H.M."/>
            <person name="Purvine S.O."/>
            <person name="Wright A.T."/>
            <person name="Boxma B."/>
            <person name="Van Alen T."/>
            <person name="Hackstein J.H."/>
            <person name="Baker S.E."/>
            <person name="Grigoriev I.V."/>
            <person name="O'Malley M.A."/>
        </authorList>
    </citation>
    <scope>NUCLEOTIDE SEQUENCE [LARGE SCALE GENOMIC DNA]</scope>
    <source>
        <strain evidence="9 10">S4</strain>
    </source>
</reference>
<keyword evidence="7 8" id="KW-0472">Membrane</keyword>
<feature type="transmembrane region" description="Helical" evidence="8">
    <location>
        <begin position="234"/>
        <end position="252"/>
    </location>
</feature>
<dbReference type="GO" id="GO:0010945">
    <property type="term" value="F:coenzyme A diphosphatase activity"/>
    <property type="evidence" value="ECO:0007669"/>
    <property type="project" value="InterPro"/>
</dbReference>
<dbReference type="GO" id="GO:0005789">
    <property type="term" value="C:endoplasmic reticulum membrane"/>
    <property type="evidence" value="ECO:0007669"/>
    <property type="project" value="UniProtKB-SubCell"/>
</dbReference>
<name>A0A1Y1XE29_9FUNG</name>
<dbReference type="STRING" id="1754192.A0A1Y1XE29"/>
<sequence length="268" mass="31683">MGRTLPPLKPVPLISIYCTLVIIGSIIHKFYYEEQQEHSYGTYTKKKSFVNRYFAKLAWAWTTLAIFVFYFTSGKSKKGKINSLIRYTIATLYWFILCRWAFGPGLFNRIQRQYGKCELPQRKVEGVEGDVNANNFISSTSFECQRKHKGRWIGFDVSGHVFLLVHCSLFLLEEIWPVLRKQVYHLLNQSTPVEKKRKAKIICLSCLFCLSFVLLWFYTLIITTTHYHHFREKILGFLFPALYWFIGYHLLFPKYLPVETKKLVKKMN</sequence>
<dbReference type="GO" id="GO:0019915">
    <property type="term" value="P:lipid storage"/>
    <property type="evidence" value="ECO:0007669"/>
    <property type="project" value="InterPro"/>
</dbReference>
<evidence type="ECO:0000256" key="3">
    <source>
        <dbReference type="ARBA" id="ARBA00022801"/>
    </source>
</evidence>
<evidence type="ECO:0000256" key="5">
    <source>
        <dbReference type="ARBA" id="ARBA00022989"/>
    </source>
</evidence>
<accession>A0A1Y1XE29</accession>
<feature type="transmembrane region" description="Helical" evidence="8">
    <location>
        <begin position="53"/>
        <end position="72"/>
    </location>
</feature>
<gene>
    <name evidence="9" type="ORF">BCR32DRAFT_242948</name>
</gene>
<protein>
    <submittedName>
        <fullName evidence="9">Uncharacterized protein</fullName>
    </submittedName>
</protein>
<keyword evidence="3" id="KW-0378">Hydrolase</keyword>
<evidence type="ECO:0000256" key="2">
    <source>
        <dbReference type="ARBA" id="ARBA00022692"/>
    </source>
</evidence>
<dbReference type="GO" id="GO:0008654">
    <property type="term" value="P:phospholipid biosynthetic process"/>
    <property type="evidence" value="ECO:0007669"/>
    <property type="project" value="TreeGrafter"/>
</dbReference>
<dbReference type="PANTHER" id="PTHR23129:SF0">
    <property type="entry name" value="ACYL-COENZYME A DIPHOSPHATASE FITM2"/>
    <property type="match status" value="1"/>
</dbReference>
<keyword evidence="6" id="KW-0443">Lipid metabolism</keyword>
<dbReference type="AlphaFoldDB" id="A0A1Y1XE29"/>
<evidence type="ECO:0000256" key="8">
    <source>
        <dbReference type="SAM" id="Phobius"/>
    </source>
</evidence>
<evidence type="ECO:0000313" key="10">
    <source>
        <dbReference type="Proteomes" id="UP000193944"/>
    </source>
</evidence>
<feature type="transmembrane region" description="Helical" evidence="8">
    <location>
        <begin position="201"/>
        <end position="222"/>
    </location>
</feature>
<dbReference type="GO" id="GO:0034389">
    <property type="term" value="P:lipid droplet organization"/>
    <property type="evidence" value="ECO:0007669"/>
    <property type="project" value="TreeGrafter"/>
</dbReference>
<evidence type="ECO:0000313" key="9">
    <source>
        <dbReference type="EMBL" id="ORX83973.1"/>
    </source>
</evidence>
<keyword evidence="2 8" id="KW-0812">Transmembrane</keyword>
<reference evidence="9 10" key="2">
    <citation type="submission" date="2016-08" db="EMBL/GenBank/DDBJ databases">
        <title>Pervasive Adenine N6-methylation of Active Genes in Fungi.</title>
        <authorList>
            <consortium name="DOE Joint Genome Institute"/>
            <person name="Mondo S.J."/>
            <person name="Dannebaum R.O."/>
            <person name="Kuo R.C."/>
            <person name="Labutti K."/>
            <person name="Haridas S."/>
            <person name="Kuo A."/>
            <person name="Salamov A."/>
            <person name="Ahrendt S.R."/>
            <person name="Lipzen A."/>
            <person name="Sullivan W."/>
            <person name="Andreopoulos W.B."/>
            <person name="Clum A."/>
            <person name="Lindquist E."/>
            <person name="Daum C."/>
            <person name="Ramamoorthy G.K."/>
            <person name="Gryganskyi A."/>
            <person name="Culley D."/>
            <person name="Magnuson J.K."/>
            <person name="James T.Y."/>
            <person name="O'Malley M.A."/>
            <person name="Stajich J.E."/>
            <person name="Spatafora J.W."/>
            <person name="Visel A."/>
            <person name="Grigoriev I.V."/>
        </authorList>
    </citation>
    <scope>NUCLEOTIDE SEQUENCE [LARGE SCALE GENOMIC DNA]</scope>
    <source>
        <strain evidence="9 10">S4</strain>
    </source>
</reference>
<dbReference type="EMBL" id="MCFG01000061">
    <property type="protein sequence ID" value="ORX83973.1"/>
    <property type="molecule type" value="Genomic_DNA"/>
</dbReference>
<evidence type="ECO:0000256" key="1">
    <source>
        <dbReference type="ARBA" id="ARBA00004477"/>
    </source>
</evidence>
<organism evidence="9 10">
    <name type="scientific">Anaeromyces robustus</name>
    <dbReference type="NCBI Taxonomy" id="1754192"/>
    <lineage>
        <taxon>Eukaryota</taxon>
        <taxon>Fungi</taxon>
        <taxon>Fungi incertae sedis</taxon>
        <taxon>Chytridiomycota</taxon>
        <taxon>Chytridiomycota incertae sedis</taxon>
        <taxon>Neocallimastigomycetes</taxon>
        <taxon>Neocallimastigales</taxon>
        <taxon>Neocallimastigaceae</taxon>
        <taxon>Anaeromyces</taxon>
    </lineage>
</organism>
<keyword evidence="10" id="KW-1185">Reference proteome</keyword>
<dbReference type="Proteomes" id="UP000193944">
    <property type="component" value="Unassembled WGS sequence"/>
</dbReference>